<sequence>MPSTSSQSKKINEGDKNLNDEKNKKNCDEKENPEMNISDIFDDDDDIIPPSPPEEMVYKKVTKAAKFKLSYEDISKKLPKTDVAELIDIIDGNANKPKERNGEETFLSELDKLRKKSKSHELAKNEPCRVEQNETMDIEEYVTYDSVSILNNTSEESKTSKRENNRLFSVEIIEIKLA</sequence>
<feature type="compositionally biased region" description="Basic and acidic residues" evidence="1">
    <location>
        <begin position="10"/>
        <end position="33"/>
    </location>
</feature>
<organism evidence="2 3">
    <name type="scientific">Rhamnusium bicolor</name>
    <dbReference type="NCBI Taxonomy" id="1586634"/>
    <lineage>
        <taxon>Eukaryota</taxon>
        <taxon>Metazoa</taxon>
        <taxon>Ecdysozoa</taxon>
        <taxon>Arthropoda</taxon>
        <taxon>Hexapoda</taxon>
        <taxon>Insecta</taxon>
        <taxon>Pterygota</taxon>
        <taxon>Neoptera</taxon>
        <taxon>Endopterygota</taxon>
        <taxon>Coleoptera</taxon>
        <taxon>Polyphaga</taxon>
        <taxon>Cucujiformia</taxon>
        <taxon>Chrysomeloidea</taxon>
        <taxon>Cerambycidae</taxon>
        <taxon>Lepturinae</taxon>
        <taxon>Rhagiini</taxon>
        <taxon>Rhamnusium</taxon>
    </lineage>
</organism>
<keyword evidence="3" id="KW-1185">Reference proteome</keyword>
<dbReference type="EMBL" id="JANEYF010000338">
    <property type="protein sequence ID" value="KAJ8970540.1"/>
    <property type="molecule type" value="Genomic_DNA"/>
</dbReference>
<evidence type="ECO:0000313" key="3">
    <source>
        <dbReference type="Proteomes" id="UP001162156"/>
    </source>
</evidence>
<comment type="caution">
    <text evidence="2">The sequence shown here is derived from an EMBL/GenBank/DDBJ whole genome shotgun (WGS) entry which is preliminary data.</text>
</comment>
<gene>
    <name evidence="2" type="ORF">NQ314_001180</name>
</gene>
<name>A0AAV8ZU86_9CUCU</name>
<proteinExistence type="predicted"/>
<reference evidence="2" key="1">
    <citation type="journal article" date="2023" name="Insect Mol. Biol.">
        <title>Genome sequencing provides insights into the evolution of gene families encoding plant cell wall-degrading enzymes in longhorned beetles.</title>
        <authorList>
            <person name="Shin N.R."/>
            <person name="Okamura Y."/>
            <person name="Kirsch R."/>
            <person name="Pauchet Y."/>
        </authorList>
    </citation>
    <scope>NUCLEOTIDE SEQUENCE</scope>
    <source>
        <strain evidence="2">RBIC_L_NR</strain>
    </source>
</reference>
<protein>
    <submittedName>
        <fullName evidence="2">Uncharacterized protein</fullName>
    </submittedName>
</protein>
<dbReference type="AlphaFoldDB" id="A0AAV8ZU86"/>
<evidence type="ECO:0000313" key="2">
    <source>
        <dbReference type="EMBL" id="KAJ8970540.1"/>
    </source>
</evidence>
<accession>A0AAV8ZU86</accession>
<evidence type="ECO:0000256" key="1">
    <source>
        <dbReference type="SAM" id="MobiDB-lite"/>
    </source>
</evidence>
<dbReference type="Proteomes" id="UP001162156">
    <property type="component" value="Unassembled WGS sequence"/>
</dbReference>
<feature type="region of interest" description="Disordered" evidence="1">
    <location>
        <begin position="1"/>
        <end position="54"/>
    </location>
</feature>